<dbReference type="EMBL" id="MK072519">
    <property type="protein sequence ID" value="AYV86910.1"/>
    <property type="molecule type" value="Genomic_DNA"/>
</dbReference>
<name>A0A3G5AIA7_9VIRU</name>
<gene>
    <name evidence="1" type="ORF">Sylvanvirus13_17</name>
</gene>
<reference evidence="1" key="1">
    <citation type="submission" date="2018-10" db="EMBL/GenBank/DDBJ databases">
        <title>Hidden diversity of soil giant viruses.</title>
        <authorList>
            <person name="Schulz F."/>
            <person name="Alteio L."/>
            <person name="Goudeau D."/>
            <person name="Ryan E.M."/>
            <person name="Malmstrom R.R."/>
            <person name="Blanchard J."/>
            <person name="Woyke T."/>
        </authorList>
    </citation>
    <scope>NUCLEOTIDE SEQUENCE</scope>
    <source>
        <strain evidence="1">SYV1</strain>
    </source>
</reference>
<protein>
    <recommendedName>
        <fullName evidence="2">Nudix hydrolase domain-containing protein</fullName>
    </recommendedName>
</protein>
<dbReference type="InterPro" id="IPR015797">
    <property type="entry name" value="NUDIX_hydrolase-like_dom_sf"/>
</dbReference>
<dbReference type="Gene3D" id="3.90.79.10">
    <property type="entry name" value="Nucleoside Triphosphate Pyrophosphohydrolase"/>
    <property type="match status" value="1"/>
</dbReference>
<evidence type="ECO:0008006" key="2">
    <source>
        <dbReference type="Google" id="ProtNLM"/>
    </source>
</evidence>
<dbReference type="SUPFAM" id="SSF55811">
    <property type="entry name" value="Nudix"/>
    <property type="match status" value="1"/>
</dbReference>
<accession>A0A3G5AIA7</accession>
<sequence>MSYSYQIGDLSEDRQSPHAAGVLPYVISSDGSLSYILGIQARYPNEITIKIIGGKSNPSEKAWITAAREYLEETSGQNSDQKINELARRLKQSSSPLFIQMGDDLKTSYTVFPLMLSSNEYKSLMNDFRKKELDSLQVISSVQCAGLDLFLKSVESNVYFNGQACKLQSLKTHSIEDIPLYSFTLILLWCVVND</sequence>
<organism evidence="1">
    <name type="scientific">Sylvanvirus sp</name>
    <dbReference type="NCBI Taxonomy" id="2487774"/>
    <lineage>
        <taxon>Viruses</taxon>
    </lineage>
</organism>
<evidence type="ECO:0000313" key="1">
    <source>
        <dbReference type="EMBL" id="AYV86910.1"/>
    </source>
</evidence>
<proteinExistence type="predicted"/>